<evidence type="ECO:0000259" key="4">
    <source>
        <dbReference type="PROSITE" id="PS50102"/>
    </source>
</evidence>
<dbReference type="Proteomes" id="UP001642483">
    <property type="component" value="Unassembled WGS sequence"/>
</dbReference>
<evidence type="ECO:0000256" key="2">
    <source>
        <dbReference type="PROSITE-ProRule" id="PRU00176"/>
    </source>
</evidence>
<name>A0ABP0GFF2_CLALP</name>
<dbReference type="PANTHER" id="PTHR48025">
    <property type="entry name" value="OS02G0815200 PROTEIN"/>
    <property type="match status" value="1"/>
</dbReference>
<feature type="compositionally biased region" description="Polar residues" evidence="3">
    <location>
        <begin position="507"/>
        <end position="519"/>
    </location>
</feature>
<feature type="domain" description="RRM" evidence="4">
    <location>
        <begin position="100"/>
        <end position="178"/>
    </location>
</feature>
<dbReference type="SUPFAM" id="SSF54928">
    <property type="entry name" value="RNA-binding domain, RBD"/>
    <property type="match status" value="2"/>
</dbReference>
<feature type="region of interest" description="Disordered" evidence="3">
    <location>
        <begin position="760"/>
        <end position="817"/>
    </location>
</feature>
<protein>
    <recommendedName>
        <fullName evidence="4">RRM domain-containing protein</fullName>
    </recommendedName>
</protein>
<dbReference type="Pfam" id="PF00076">
    <property type="entry name" value="RRM_1"/>
    <property type="match status" value="1"/>
</dbReference>
<feature type="region of interest" description="Disordered" evidence="3">
    <location>
        <begin position="416"/>
        <end position="459"/>
    </location>
</feature>
<evidence type="ECO:0000313" key="5">
    <source>
        <dbReference type="EMBL" id="CAK8689673.1"/>
    </source>
</evidence>
<feature type="region of interest" description="Disordered" evidence="3">
    <location>
        <begin position="500"/>
        <end position="563"/>
    </location>
</feature>
<comment type="caution">
    <text evidence="5">The sequence shown here is derived from an EMBL/GenBank/DDBJ whole genome shotgun (WGS) entry which is preliminary data.</text>
</comment>
<dbReference type="InterPro" id="IPR035979">
    <property type="entry name" value="RBD_domain_sf"/>
</dbReference>
<evidence type="ECO:0000256" key="1">
    <source>
        <dbReference type="ARBA" id="ARBA00022884"/>
    </source>
</evidence>
<dbReference type="PANTHER" id="PTHR48025:SF1">
    <property type="entry name" value="RRM DOMAIN-CONTAINING PROTEIN"/>
    <property type="match status" value="1"/>
</dbReference>
<proteinExistence type="predicted"/>
<keyword evidence="6" id="KW-1185">Reference proteome</keyword>
<keyword evidence="1 2" id="KW-0694">RNA-binding</keyword>
<dbReference type="InterPro" id="IPR000504">
    <property type="entry name" value="RRM_dom"/>
</dbReference>
<organism evidence="5 6">
    <name type="scientific">Clavelina lepadiformis</name>
    <name type="common">Light-bulb sea squirt</name>
    <name type="synonym">Ascidia lepadiformis</name>
    <dbReference type="NCBI Taxonomy" id="159417"/>
    <lineage>
        <taxon>Eukaryota</taxon>
        <taxon>Metazoa</taxon>
        <taxon>Chordata</taxon>
        <taxon>Tunicata</taxon>
        <taxon>Ascidiacea</taxon>
        <taxon>Aplousobranchia</taxon>
        <taxon>Clavelinidae</taxon>
        <taxon>Clavelina</taxon>
    </lineage>
</organism>
<evidence type="ECO:0000256" key="3">
    <source>
        <dbReference type="SAM" id="MobiDB-lite"/>
    </source>
</evidence>
<dbReference type="CDD" id="cd12389">
    <property type="entry name" value="RRM2_RAVER"/>
    <property type="match status" value="1"/>
</dbReference>
<dbReference type="InterPro" id="IPR050502">
    <property type="entry name" value="Euk_RNA-bind_prot"/>
</dbReference>
<dbReference type="Gene3D" id="3.30.70.330">
    <property type="match status" value="3"/>
</dbReference>
<reference evidence="5 6" key="1">
    <citation type="submission" date="2024-02" db="EMBL/GenBank/DDBJ databases">
        <authorList>
            <person name="Daric V."/>
            <person name="Darras S."/>
        </authorList>
    </citation>
    <scope>NUCLEOTIDE SEQUENCE [LARGE SCALE GENOMIC DNA]</scope>
</reference>
<feature type="compositionally biased region" description="Basic and acidic residues" evidence="3">
    <location>
        <begin position="426"/>
        <end position="442"/>
    </location>
</feature>
<sequence length="837" mass="91856">MQMHSTAASKDFQLLEASKLEFNKKCRRISIKNIPSGVLTQDILELLKPYFYQQIHVDKNSQSCKAVLLDGASAAKCIQELNGKQFRGQYLSVSLASCDFMLCITQLPLSYTYDQFLSLITPFGTPERCFLVQSEITGESKGYGCVEFTSKESSIKAKNQLNGFRIDSNTLQVHWLDAIPSEYSGLSSLCLLVENFPPAFRDTYLLTNLFSSVATPKFSQLANCSSSEFAVVEYSNAIISEKTWKRMNGYRMGNFSLNVSFCVPGPCGIVVLNALKASRDLQRANPSGGLLPTPVHLLDHNNQSYNNGFNLISHKKDMPGSLLPLERTCVAQDVHPPTILSAVTTHLMDSNLHQPIPKPALQSTQPNTSMMWSHGHYSNERSHNIPQVQGQTVWMDAAKHQTMNPFSSHLMLRNRSGSMSSCDSGAKADDDVFEPTRRKSQEDPNQPGFAPALGSHDKVDGLHHYSNTFEMSRSNVMGSCDSHHRLVQTLCNPLTLLREDSQRSESGDSAYSGSQGSNASEQSLPSSQPREQRSSSKVNPHPRYQNGGYHHDGLNTGYPTDMHYRQSSLSANVQRFPLSQIQQNDQTAGEIYQQRASNAYGSFSQSCGNPVTSSGRFSPYRIPSASGKEPSHVGFERSLSLPRDVSSAFSLYSSQQRELDSRIPRPHFNSVGSSVAKANENLRTAPKPWTSRLTPIAAAKQSIGADSPTQLQLLGNNLIEGLLADSPRSASESDSELASSNASMTRRLLYALNLFSPCDHNGDPQTPVPALRRDGGQFLPSPEPSPEAGAYVGQHSQGLGGHYADSPGLGGILSRISTGQQSPFAPALYRRRRSNET</sequence>
<dbReference type="SMART" id="SM00360">
    <property type="entry name" value="RRM"/>
    <property type="match status" value="3"/>
</dbReference>
<gene>
    <name evidence="5" type="ORF">CVLEPA_LOCUS21642</name>
</gene>
<dbReference type="InterPro" id="IPR012677">
    <property type="entry name" value="Nucleotide-bd_a/b_plait_sf"/>
</dbReference>
<dbReference type="EMBL" id="CAWYQH010000108">
    <property type="protein sequence ID" value="CAK8689673.1"/>
    <property type="molecule type" value="Genomic_DNA"/>
</dbReference>
<evidence type="ECO:0000313" key="6">
    <source>
        <dbReference type="Proteomes" id="UP001642483"/>
    </source>
</evidence>
<feature type="compositionally biased region" description="Low complexity" evidence="3">
    <location>
        <begin position="520"/>
        <end position="529"/>
    </location>
</feature>
<accession>A0ABP0GFF2</accession>
<dbReference type="PROSITE" id="PS50102">
    <property type="entry name" value="RRM"/>
    <property type="match status" value="1"/>
</dbReference>